<proteinExistence type="predicted"/>
<protein>
    <submittedName>
        <fullName evidence="1">Uncharacterized protein</fullName>
    </submittedName>
</protein>
<reference evidence="1" key="1">
    <citation type="submission" date="2023-07" db="EMBL/GenBank/DDBJ databases">
        <title>Black Yeasts Isolated from many extreme environments.</title>
        <authorList>
            <person name="Coleine C."/>
            <person name="Stajich J.E."/>
            <person name="Selbmann L."/>
        </authorList>
    </citation>
    <scope>NUCLEOTIDE SEQUENCE</scope>
    <source>
        <strain evidence="1">CCFEE 5714</strain>
    </source>
</reference>
<comment type="caution">
    <text evidence="1">The sequence shown here is derived from an EMBL/GenBank/DDBJ whole genome shotgun (WGS) entry which is preliminary data.</text>
</comment>
<dbReference type="Proteomes" id="UP001281147">
    <property type="component" value="Unassembled WGS sequence"/>
</dbReference>
<evidence type="ECO:0000313" key="2">
    <source>
        <dbReference type="Proteomes" id="UP001281147"/>
    </source>
</evidence>
<evidence type="ECO:0000313" key="1">
    <source>
        <dbReference type="EMBL" id="KAK3686865.1"/>
    </source>
</evidence>
<gene>
    <name evidence="1" type="ORF">LTR37_019380</name>
</gene>
<keyword evidence="2" id="KW-1185">Reference proteome</keyword>
<accession>A0ACC3ME65</accession>
<dbReference type="EMBL" id="JAUTXU010000298">
    <property type="protein sequence ID" value="KAK3686865.1"/>
    <property type="molecule type" value="Genomic_DNA"/>
</dbReference>
<organism evidence="1 2">
    <name type="scientific">Vermiconidia calcicola</name>
    <dbReference type="NCBI Taxonomy" id="1690605"/>
    <lineage>
        <taxon>Eukaryota</taxon>
        <taxon>Fungi</taxon>
        <taxon>Dikarya</taxon>
        <taxon>Ascomycota</taxon>
        <taxon>Pezizomycotina</taxon>
        <taxon>Dothideomycetes</taxon>
        <taxon>Dothideomycetidae</taxon>
        <taxon>Mycosphaerellales</taxon>
        <taxon>Extremaceae</taxon>
        <taxon>Vermiconidia</taxon>
    </lineage>
</organism>
<name>A0ACC3ME65_9PEZI</name>
<sequence length="615" mass="67214">MKKVDSRHPNFALLAVLAAAQLSHASSLSTPSSSRPRNPWTILMRRDTEKGPIPEALSIAPSQYWEGNDGPWSTFPLQVGSGAVGGLQNVRVMISTAATAIWTIASEGCPDGYVEQCPTVRGGLFLRNQSLTWVPDSIYQTGLETNLGLDSSGYVGYDVATLGWQGSGAEMTNEHSIIWNMADSNYWIGVFGMNPRPTNLTDFSSPQTSFMQSLFHSKNIPSVSYGYTAGNRYRLDGVYGSLTLGGYDGNRFIPNDVTFPFYEDISRDLSVNLHAIATSKGAPSNLLPDGSISIFIDSTVPELWLPESACAAFEEAFGIQYDDDMNRYTISSSTRQRLLTQDAGITFMIGPEVNGGETVDITLPYSAFDLQLGFPIISVNSSSRYYFPLQRAANSTQYTLGRTFLQEAYLIADYERQNFSVSQCVWEEEKVSSQKVVSIISSHLNTSSISLADGRAKVEGKDEAVSRAVIAGVAVAAVVFVALIGLMMFFFRRRNAARKRRQAELEEQEKAARRADHVIPHISHPVGGELDNDGAAVYEISARSKAHEIDSHCEIDRNKYGYSEMQGQEFIGPGKGFATEIGSTAIYELAGSDAQVPELEATRAGRQRSGRGGFI</sequence>